<sequence length="180" mass="20070" precursor="true">MRYRLTVFLLFAFSLPAQQAHSHLNDFKRKLIWRDPLIKTAVSALFNEARNSPHEWGRGVEGFAKRAGSSFGKRVVKSSVELGLSEWTHEDLHYHRLGAGSFMARVKHAVATTYWVPRDNGPGYTLAAGRIAGTFTESQVARLWMPSRVATMGAAMQGTAATVGLDVGINVLREFWPRGR</sequence>
<proteinExistence type="predicted"/>
<keyword evidence="1" id="KW-0732">Signal</keyword>
<dbReference type="KEGG" id="sus:Acid_5544"/>
<gene>
    <name evidence="2" type="ordered locus">Acid_5544</name>
</gene>
<evidence type="ECO:0000256" key="1">
    <source>
        <dbReference type="SAM" id="SignalP"/>
    </source>
</evidence>
<protein>
    <submittedName>
        <fullName evidence="2">Uncharacterized protein</fullName>
    </submittedName>
</protein>
<dbReference type="HOGENOM" id="CLU_1474255_0_0_0"/>
<dbReference type="EMBL" id="CP000473">
    <property type="protein sequence ID" value="ABJ86491.1"/>
    <property type="molecule type" value="Genomic_DNA"/>
</dbReference>
<feature type="chain" id="PRO_5004163455" evidence="1">
    <location>
        <begin position="20"/>
        <end position="180"/>
    </location>
</feature>
<dbReference type="InParanoid" id="Q01V24"/>
<dbReference type="STRING" id="234267.Acid_5544"/>
<dbReference type="OrthoDB" id="129055at2"/>
<organism evidence="2">
    <name type="scientific">Solibacter usitatus (strain Ellin6076)</name>
    <dbReference type="NCBI Taxonomy" id="234267"/>
    <lineage>
        <taxon>Bacteria</taxon>
        <taxon>Pseudomonadati</taxon>
        <taxon>Acidobacteriota</taxon>
        <taxon>Terriglobia</taxon>
        <taxon>Bryobacterales</taxon>
        <taxon>Solibacteraceae</taxon>
        <taxon>Candidatus Solibacter</taxon>
    </lineage>
</organism>
<evidence type="ECO:0000313" key="2">
    <source>
        <dbReference type="EMBL" id="ABJ86491.1"/>
    </source>
</evidence>
<dbReference type="AlphaFoldDB" id="Q01V24"/>
<reference evidence="2" key="1">
    <citation type="submission" date="2006-10" db="EMBL/GenBank/DDBJ databases">
        <title>Complete sequence of Solibacter usitatus Ellin6076.</title>
        <authorList>
            <consortium name="US DOE Joint Genome Institute"/>
            <person name="Copeland A."/>
            <person name="Lucas S."/>
            <person name="Lapidus A."/>
            <person name="Barry K."/>
            <person name="Detter J.C."/>
            <person name="Glavina del Rio T."/>
            <person name="Hammon N."/>
            <person name="Israni S."/>
            <person name="Dalin E."/>
            <person name="Tice H."/>
            <person name="Pitluck S."/>
            <person name="Thompson L.S."/>
            <person name="Brettin T."/>
            <person name="Bruce D."/>
            <person name="Han C."/>
            <person name="Tapia R."/>
            <person name="Gilna P."/>
            <person name="Schmutz J."/>
            <person name="Larimer F."/>
            <person name="Land M."/>
            <person name="Hauser L."/>
            <person name="Kyrpides N."/>
            <person name="Mikhailova N."/>
            <person name="Janssen P.H."/>
            <person name="Kuske C.R."/>
            <person name="Richardson P."/>
        </authorList>
    </citation>
    <scope>NUCLEOTIDE SEQUENCE</scope>
    <source>
        <strain evidence="2">Ellin6076</strain>
    </source>
</reference>
<accession>Q01V24</accession>
<name>Q01V24_SOLUE</name>
<feature type="signal peptide" evidence="1">
    <location>
        <begin position="1"/>
        <end position="19"/>
    </location>
</feature>